<accession>A0A1H6FD50</accession>
<dbReference type="EMBL" id="FMSV02000512">
    <property type="protein sequence ID" value="SEH06945.1"/>
    <property type="molecule type" value="Genomic_DNA"/>
</dbReference>
<evidence type="ECO:0000313" key="2">
    <source>
        <dbReference type="Proteomes" id="UP000236724"/>
    </source>
</evidence>
<dbReference type="Proteomes" id="UP000236724">
    <property type="component" value="Unassembled WGS sequence"/>
</dbReference>
<gene>
    <name evidence="1" type="ORF">MBHS_02811</name>
</gene>
<keyword evidence="2" id="KW-1185">Reference proteome</keyword>
<organism evidence="1 2">
    <name type="scientific">Candidatus Venteria ishoeyi</name>
    <dbReference type="NCBI Taxonomy" id="1899563"/>
    <lineage>
        <taxon>Bacteria</taxon>
        <taxon>Pseudomonadati</taxon>
        <taxon>Pseudomonadota</taxon>
        <taxon>Gammaproteobacteria</taxon>
        <taxon>Thiotrichales</taxon>
        <taxon>Thiotrichaceae</taxon>
        <taxon>Venteria</taxon>
    </lineage>
</organism>
<name>A0A1H6FD50_9GAMM</name>
<reference evidence="1 2" key="1">
    <citation type="submission" date="2016-10" db="EMBL/GenBank/DDBJ databases">
        <authorList>
            <person name="de Groot N.N."/>
        </authorList>
    </citation>
    <scope>NUCLEOTIDE SEQUENCE [LARGE SCALE GENOMIC DNA]</scope>
    <source>
        <strain evidence="1">MBHS1</strain>
    </source>
</reference>
<evidence type="ECO:0000313" key="1">
    <source>
        <dbReference type="EMBL" id="SEH06945.1"/>
    </source>
</evidence>
<protein>
    <submittedName>
        <fullName evidence="1">Uncharacterized protein</fullName>
    </submittedName>
</protein>
<dbReference type="AlphaFoldDB" id="A0A1H6FD50"/>
<sequence length="63" mass="7301">MAQVKPTQKPYIVICEPDLAKLENRVSSMILKGYKPQGSMSIQLEHNEEYYYQPMLLVRKVTA</sequence>
<proteinExistence type="predicted"/>
<dbReference type="RefSeq" id="WP_103920667.1">
    <property type="nucleotide sequence ID" value="NZ_FMSV02000512.1"/>
</dbReference>